<proteinExistence type="predicted"/>
<name>A0AAD0VAG1_PSEAV</name>
<dbReference type="EMBL" id="CP031226">
    <property type="protein sequence ID" value="AXH60308.1"/>
    <property type="molecule type" value="Genomic_DNA"/>
</dbReference>
<keyword evidence="1" id="KW-0614">Plasmid</keyword>
<protein>
    <submittedName>
        <fullName evidence="1">Uncharacterized protein</fullName>
    </submittedName>
</protein>
<dbReference type="AlphaFoldDB" id="A0AAD0VAG1"/>
<dbReference type="RefSeq" id="WP_005742553.1">
    <property type="nucleotide sequence ID" value="NZ_CP031226.1"/>
</dbReference>
<evidence type="ECO:0000313" key="2">
    <source>
        <dbReference type="Proteomes" id="UP000006426"/>
    </source>
</evidence>
<dbReference type="Proteomes" id="UP000006426">
    <property type="component" value="Plasmid pmppla107"/>
</dbReference>
<dbReference type="GeneID" id="39474131"/>
<accession>A0AAD0VAG1</accession>
<organism evidence="1 2">
    <name type="scientific">Pseudomonas amygdali pv. lachrymans str. M301315</name>
    <dbReference type="NCBI Taxonomy" id="629260"/>
    <lineage>
        <taxon>Bacteria</taxon>
        <taxon>Pseudomonadati</taxon>
        <taxon>Pseudomonadota</taxon>
        <taxon>Gammaproteobacteria</taxon>
        <taxon>Pseudomonadales</taxon>
        <taxon>Pseudomonadaceae</taxon>
        <taxon>Pseudomonas</taxon>
        <taxon>Pseudomonas amygdali</taxon>
    </lineage>
</organism>
<sequence>MNRIRFRYAVLFLLLTSTIVAVWMATKSQSFDDVFTGPVVINGVPTENIGTVSIKTERFDDKPSITFGVEAPSREKALAQGINEYYMGSNTSCSVTGYHDKRDNKDFNAVVEVQFEPYSPRLHCANAVLKVESFSKMTVVINPDKPSERLEMSVEREYLRNPVILAAQYAMYISGRRAMSFY</sequence>
<gene>
    <name evidence="1" type="ORF">PLA107_034570</name>
</gene>
<geneLocation type="plasmid" evidence="2">
    <name>pmppla107</name>
</geneLocation>
<evidence type="ECO:0000313" key="1">
    <source>
        <dbReference type="EMBL" id="AXH60308.1"/>
    </source>
</evidence>
<reference evidence="1 2" key="1">
    <citation type="journal article" date="2011" name="PLoS Pathog.">
        <title>Dynamic evolution of pathogenicity revealed by sequencing and comparative genomics of 19 Pseudomonas syringae isolates.</title>
        <authorList>
            <person name="Baltrus D.A."/>
            <person name="Nishimura M.T."/>
            <person name="Romanchuk A."/>
            <person name="Chang J.H."/>
            <person name="Mukhtar M.S."/>
            <person name="Cherkis K."/>
            <person name="Roach J."/>
            <person name="Grant S.R."/>
            <person name="Jones C.D."/>
            <person name="Dangl J.L."/>
        </authorList>
    </citation>
    <scope>NUCLEOTIDE SEQUENCE [LARGE SCALE GENOMIC DNA]</scope>
    <source>
        <strain evidence="1 2">M301315</strain>
    </source>
</reference>